<evidence type="ECO:0000313" key="1">
    <source>
        <dbReference type="EMBL" id="ODN43131.1"/>
    </source>
</evidence>
<gene>
    <name evidence="1" type="ORF">BGC07_09675</name>
</gene>
<dbReference type="EMBL" id="MDTU01000001">
    <property type="protein sequence ID" value="ODN43131.1"/>
    <property type="molecule type" value="Genomic_DNA"/>
</dbReference>
<keyword evidence="2" id="KW-1185">Reference proteome</keyword>
<dbReference type="Proteomes" id="UP000094329">
    <property type="component" value="Unassembled WGS sequence"/>
</dbReference>
<comment type="caution">
    <text evidence="1">The sequence shown here is derived from an EMBL/GenBank/DDBJ whole genome shotgun (WGS) entry which is preliminary data.</text>
</comment>
<reference evidence="1 2" key="1">
    <citation type="submission" date="2016-08" db="EMBL/GenBank/DDBJ databases">
        <title>Draft genome sequence of Candidatus Piscirickettsia litoralis, from seawater.</title>
        <authorList>
            <person name="Wan X."/>
            <person name="Lee A.J."/>
            <person name="Hou S."/>
            <person name="Donachie S.P."/>
        </authorList>
    </citation>
    <scope>NUCLEOTIDE SEQUENCE [LARGE SCALE GENOMIC DNA]</scope>
    <source>
        <strain evidence="1 2">Y2</strain>
    </source>
</reference>
<dbReference type="RefSeq" id="WP_069312930.1">
    <property type="nucleotide sequence ID" value="NZ_MDTU01000001.1"/>
</dbReference>
<sequence length="173" mass="19680">MTNFTNLENLKAINYSEMRINDGAASDKAIRQFVGNLNDFFNQFNRLVPTEKDVVKYEKIMQEVTKKINSSEYAYFLQQYQNEGYGESAGCLAQTSQLKGFAEIPARMQYWAASGSWGGSIRNPFEHRKAVESLQKWSGFVARKEHAQNDSFLFFQLGSTGIGAMDPKDEFVL</sequence>
<name>A0ABX3A613_9GAMM</name>
<protein>
    <submittedName>
        <fullName evidence="1">Uncharacterized protein</fullName>
    </submittedName>
</protein>
<organism evidence="1 2">
    <name type="scientific">Piscirickettsia litoralis</name>
    <dbReference type="NCBI Taxonomy" id="1891921"/>
    <lineage>
        <taxon>Bacteria</taxon>
        <taxon>Pseudomonadati</taxon>
        <taxon>Pseudomonadota</taxon>
        <taxon>Gammaproteobacteria</taxon>
        <taxon>Thiotrichales</taxon>
        <taxon>Piscirickettsiaceae</taxon>
        <taxon>Piscirickettsia</taxon>
    </lineage>
</organism>
<accession>A0ABX3A613</accession>
<proteinExistence type="predicted"/>
<evidence type="ECO:0000313" key="2">
    <source>
        <dbReference type="Proteomes" id="UP000094329"/>
    </source>
</evidence>